<dbReference type="EMBL" id="CP022752">
    <property type="protein sequence ID" value="ASU78466.1"/>
    <property type="molecule type" value="Genomic_DNA"/>
</dbReference>
<dbReference type="OrthoDB" id="3474880at2"/>
<dbReference type="Proteomes" id="UP000215043">
    <property type="component" value="Chromosome"/>
</dbReference>
<gene>
    <name evidence="2" type="ORF">CDG81_09450</name>
    <name evidence="3" type="ORF">IL38_07200</name>
</gene>
<organism evidence="2 5">
    <name type="scientific">Actinopolyspora erythraea</name>
    <dbReference type="NCBI Taxonomy" id="414996"/>
    <lineage>
        <taxon>Bacteria</taxon>
        <taxon>Bacillati</taxon>
        <taxon>Actinomycetota</taxon>
        <taxon>Actinomycetes</taxon>
        <taxon>Actinopolysporales</taxon>
        <taxon>Actinopolysporaceae</taxon>
        <taxon>Actinopolyspora</taxon>
    </lineage>
</organism>
<dbReference type="InterPro" id="IPR000845">
    <property type="entry name" value="Nucleoside_phosphorylase_d"/>
</dbReference>
<evidence type="ECO:0000259" key="1">
    <source>
        <dbReference type="Pfam" id="PF01048"/>
    </source>
</evidence>
<evidence type="ECO:0000313" key="2">
    <source>
        <dbReference type="EMBL" id="ASU78466.1"/>
    </source>
</evidence>
<sequence length="208" mass="21885">MTSDLLVCTPLRVEARALRHLGANRVLRTGYGRRHSVRSAAELAGREFGALAVAGLAGGLDPRLRSGDVVVGTEVAEWGGACRCRSRRPEALATELRGLGLRVWLGPVLTSRRLVLGAARAEAARGGLVVDMESEVLAAAASGRPSVVVRVVLDTARQPLLGPGSPVRLSGALRRLRATGLPLLRWAEAVAGAGSLDAVRSRRSREVP</sequence>
<evidence type="ECO:0000313" key="4">
    <source>
        <dbReference type="Proteomes" id="UP000029737"/>
    </source>
</evidence>
<dbReference type="AlphaFoldDB" id="A0A099D7V9"/>
<evidence type="ECO:0000313" key="5">
    <source>
        <dbReference type="Proteomes" id="UP000215043"/>
    </source>
</evidence>
<dbReference type="Proteomes" id="UP000029737">
    <property type="component" value="Unassembled WGS sequence"/>
</dbReference>
<name>A0A099D7V9_9ACTN</name>
<dbReference type="Gene3D" id="3.40.50.1580">
    <property type="entry name" value="Nucleoside phosphorylase domain"/>
    <property type="match status" value="1"/>
</dbReference>
<proteinExistence type="predicted"/>
<feature type="domain" description="Nucleoside phosphorylase" evidence="1">
    <location>
        <begin position="38"/>
        <end position="157"/>
    </location>
</feature>
<dbReference type="KEGG" id="aey:CDG81_09450"/>
<dbReference type="SUPFAM" id="SSF53167">
    <property type="entry name" value="Purine and uridine phosphorylases"/>
    <property type="match status" value="1"/>
</dbReference>
<dbReference type="GO" id="GO:0009116">
    <property type="term" value="P:nucleoside metabolic process"/>
    <property type="evidence" value="ECO:0007669"/>
    <property type="project" value="InterPro"/>
</dbReference>
<reference evidence="2 5" key="2">
    <citation type="submission" date="2017-08" db="EMBL/GenBank/DDBJ databases">
        <title>The complete genome sequence of moderately halophilic actinomycete Actinopolyspora erythraea YIM 90600, the producer of novel erythromycin, novel actinopolysporins A-C and tubercidin.</title>
        <authorList>
            <person name="Yin M."/>
            <person name="Tang S."/>
        </authorList>
    </citation>
    <scope>NUCLEOTIDE SEQUENCE [LARGE SCALE GENOMIC DNA]</scope>
    <source>
        <strain evidence="2 5">YIM 90600</strain>
    </source>
</reference>
<dbReference type="InterPro" id="IPR035994">
    <property type="entry name" value="Nucleoside_phosphorylase_sf"/>
</dbReference>
<dbReference type="GO" id="GO:0003824">
    <property type="term" value="F:catalytic activity"/>
    <property type="evidence" value="ECO:0007669"/>
    <property type="project" value="InterPro"/>
</dbReference>
<dbReference type="eggNOG" id="COG0775">
    <property type="taxonomic scope" value="Bacteria"/>
</dbReference>
<dbReference type="EMBL" id="JPMV01000013">
    <property type="protein sequence ID" value="KGI82089.1"/>
    <property type="molecule type" value="Genomic_DNA"/>
</dbReference>
<protein>
    <recommendedName>
        <fullName evidence="1">Nucleoside phosphorylase domain-containing protein</fullName>
    </recommendedName>
</protein>
<evidence type="ECO:0000313" key="3">
    <source>
        <dbReference type="EMBL" id="KGI82089.1"/>
    </source>
</evidence>
<dbReference type="Pfam" id="PF01048">
    <property type="entry name" value="PNP_UDP_1"/>
    <property type="match status" value="1"/>
</dbReference>
<reference evidence="3 4" key="1">
    <citation type="journal article" date="2014" name="PLoS ONE">
        <title>Identification and Characterization of a New Erythromycin Biosynthetic Gene Cluster in Actinopolyspora erythraea YIM90600, a Novel Erythronolide-Producing Halophilic Actinomycete Isolated from Salt Field.</title>
        <authorList>
            <person name="Chen D."/>
            <person name="Feng J."/>
            <person name="Huang L."/>
            <person name="Zhang Q."/>
            <person name="Wu J."/>
            <person name="Zhu X."/>
            <person name="Duan Y."/>
            <person name="Xu Z."/>
        </authorList>
    </citation>
    <scope>NUCLEOTIDE SEQUENCE [LARGE SCALE GENOMIC DNA]</scope>
    <source>
        <strain evidence="3 4">YIM90600</strain>
    </source>
</reference>
<keyword evidence="4" id="KW-1185">Reference proteome</keyword>
<dbReference type="HOGENOM" id="CLU_1318643_0_0_11"/>
<accession>A0A099D7V9</accession>
<dbReference type="RefSeq" id="WP_052427967.1">
    <property type="nucleotide sequence ID" value="NZ_CP022752.1"/>
</dbReference>